<dbReference type="NCBIfam" id="TIGR00229">
    <property type="entry name" value="sensory_box"/>
    <property type="match status" value="1"/>
</dbReference>
<gene>
    <name evidence="7" type="ORF">E5672_15460</name>
</gene>
<dbReference type="InterPro" id="IPR052155">
    <property type="entry name" value="Biofilm_reg_signaling"/>
</dbReference>
<dbReference type="InterPro" id="IPR035919">
    <property type="entry name" value="EAL_sf"/>
</dbReference>
<dbReference type="InterPro" id="IPR011006">
    <property type="entry name" value="CheY-like_superfamily"/>
</dbReference>
<dbReference type="InterPro" id="IPR029787">
    <property type="entry name" value="Nucleotide_cyclase"/>
</dbReference>
<evidence type="ECO:0000313" key="7">
    <source>
        <dbReference type="EMBL" id="TKB02495.1"/>
    </source>
</evidence>
<dbReference type="SMART" id="SM00052">
    <property type="entry name" value="EAL"/>
    <property type="match status" value="1"/>
</dbReference>
<comment type="caution">
    <text evidence="7">The sequence shown here is derived from an EMBL/GenBank/DDBJ whole genome shotgun (WGS) entry which is preliminary data.</text>
</comment>
<evidence type="ECO:0000259" key="3">
    <source>
        <dbReference type="PROSITE" id="PS50110"/>
    </source>
</evidence>
<dbReference type="SUPFAM" id="SSF52172">
    <property type="entry name" value="CheY-like"/>
    <property type="match status" value="1"/>
</dbReference>
<dbReference type="InterPro" id="IPR001633">
    <property type="entry name" value="EAL_dom"/>
</dbReference>
<dbReference type="InterPro" id="IPR001789">
    <property type="entry name" value="Sig_transdc_resp-reg_receiver"/>
</dbReference>
<dbReference type="SMART" id="SM00448">
    <property type="entry name" value="REC"/>
    <property type="match status" value="1"/>
</dbReference>
<dbReference type="Gene3D" id="3.30.450.20">
    <property type="entry name" value="PAS domain"/>
    <property type="match status" value="1"/>
</dbReference>
<feature type="domain" description="Response regulatory" evidence="3">
    <location>
        <begin position="15"/>
        <end position="130"/>
    </location>
</feature>
<dbReference type="CDD" id="cd01949">
    <property type="entry name" value="GGDEF"/>
    <property type="match status" value="1"/>
</dbReference>
<feature type="domain" description="GGDEF" evidence="6">
    <location>
        <begin position="402"/>
        <end position="533"/>
    </location>
</feature>
<dbReference type="Gene3D" id="3.40.50.2300">
    <property type="match status" value="1"/>
</dbReference>
<dbReference type="PROSITE" id="PS50112">
    <property type="entry name" value="PAS"/>
    <property type="match status" value="1"/>
</dbReference>
<evidence type="ECO:0000259" key="6">
    <source>
        <dbReference type="PROSITE" id="PS50887"/>
    </source>
</evidence>
<dbReference type="EMBL" id="SWCO01000008">
    <property type="protein sequence ID" value="TKB02495.1"/>
    <property type="molecule type" value="Genomic_DNA"/>
</dbReference>
<dbReference type="Pfam" id="PF00990">
    <property type="entry name" value="GGDEF"/>
    <property type="match status" value="1"/>
</dbReference>
<dbReference type="SUPFAM" id="SSF141868">
    <property type="entry name" value="EAL domain-like"/>
    <property type="match status" value="1"/>
</dbReference>
<protein>
    <submittedName>
        <fullName evidence="7">EAL domain-containing protein</fullName>
    </submittedName>
</protein>
<comment type="cofactor">
    <cofactor evidence="1">
        <name>Mg(2+)</name>
        <dbReference type="ChEBI" id="CHEBI:18420"/>
    </cofactor>
</comment>
<dbReference type="GO" id="GO:0000160">
    <property type="term" value="P:phosphorelay signal transduction system"/>
    <property type="evidence" value="ECO:0007669"/>
    <property type="project" value="InterPro"/>
</dbReference>
<feature type="modified residue" description="4-aspartylphosphate" evidence="2">
    <location>
        <position position="65"/>
    </location>
</feature>
<dbReference type="PROSITE" id="PS50110">
    <property type="entry name" value="RESPONSE_REGULATORY"/>
    <property type="match status" value="1"/>
</dbReference>
<dbReference type="Pfam" id="PF00563">
    <property type="entry name" value="EAL"/>
    <property type="match status" value="1"/>
</dbReference>
<keyword evidence="8" id="KW-1185">Reference proteome</keyword>
<dbReference type="SMART" id="SM00267">
    <property type="entry name" value="GGDEF"/>
    <property type="match status" value="1"/>
</dbReference>
<dbReference type="PROSITE" id="PS50887">
    <property type="entry name" value="GGDEF"/>
    <property type="match status" value="1"/>
</dbReference>
<dbReference type="InterPro" id="IPR043128">
    <property type="entry name" value="Rev_trsase/Diguanyl_cyclase"/>
</dbReference>
<dbReference type="InterPro" id="IPR035965">
    <property type="entry name" value="PAS-like_dom_sf"/>
</dbReference>
<evidence type="ECO:0000256" key="2">
    <source>
        <dbReference type="PROSITE-ProRule" id="PRU00169"/>
    </source>
</evidence>
<dbReference type="GO" id="GO:0003824">
    <property type="term" value="F:catalytic activity"/>
    <property type="evidence" value="ECO:0007669"/>
    <property type="project" value="UniProtKB-ARBA"/>
</dbReference>
<organism evidence="7 8">
    <name type="scientific">Alteromonas portus</name>
    <dbReference type="NCBI Taxonomy" id="2565549"/>
    <lineage>
        <taxon>Bacteria</taxon>
        <taxon>Pseudomonadati</taxon>
        <taxon>Pseudomonadota</taxon>
        <taxon>Gammaproteobacteria</taxon>
        <taxon>Alteromonadales</taxon>
        <taxon>Alteromonadaceae</taxon>
        <taxon>Alteromonas/Salinimonas group</taxon>
        <taxon>Alteromonas</taxon>
    </lineage>
</organism>
<feature type="domain" description="EAL" evidence="5">
    <location>
        <begin position="542"/>
        <end position="797"/>
    </location>
</feature>
<dbReference type="PANTHER" id="PTHR44757">
    <property type="entry name" value="DIGUANYLATE CYCLASE DGCP"/>
    <property type="match status" value="1"/>
</dbReference>
<proteinExistence type="predicted"/>
<dbReference type="Gene3D" id="3.20.20.450">
    <property type="entry name" value="EAL domain"/>
    <property type="match status" value="1"/>
</dbReference>
<dbReference type="PROSITE" id="PS50883">
    <property type="entry name" value="EAL"/>
    <property type="match status" value="1"/>
</dbReference>
<dbReference type="CDD" id="cd01948">
    <property type="entry name" value="EAL"/>
    <property type="match status" value="1"/>
</dbReference>
<dbReference type="FunFam" id="3.30.70.270:FF:000001">
    <property type="entry name" value="Diguanylate cyclase domain protein"/>
    <property type="match status" value="1"/>
</dbReference>
<dbReference type="NCBIfam" id="TIGR00254">
    <property type="entry name" value="GGDEF"/>
    <property type="match status" value="1"/>
</dbReference>
<dbReference type="SUPFAM" id="SSF55073">
    <property type="entry name" value="Nucleotide cyclase"/>
    <property type="match status" value="1"/>
</dbReference>
<dbReference type="AlphaFoldDB" id="A0A4U0ZF42"/>
<dbReference type="Pfam" id="PF00072">
    <property type="entry name" value="Response_reg"/>
    <property type="match status" value="1"/>
</dbReference>
<dbReference type="InterPro" id="IPR000014">
    <property type="entry name" value="PAS"/>
</dbReference>
<reference evidence="7 8" key="1">
    <citation type="submission" date="2019-04" db="EMBL/GenBank/DDBJ databases">
        <title>Alteromonas portus sp. nov., an alginate lyase-excreting marine bacterium.</title>
        <authorList>
            <person name="Huang H."/>
            <person name="Mo K."/>
            <person name="Bao S."/>
        </authorList>
    </citation>
    <scope>NUCLEOTIDE SEQUENCE [LARGE SCALE GENOMIC DNA]</scope>
    <source>
        <strain evidence="7 8">HB161718</strain>
    </source>
</reference>
<feature type="domain" description="PAS" evidence="4">
    <location>
        <begin position="256"/>
        <end position="300"/>
    </location>
</feature>
<dbReference type="Pfam" id="PF13426">
    <property type="entry name" value="PAS_9"/>
    <property type="match status" value="1"/>
</dbReference>
<evidence type="ECO:0000259" key="4">
    <source>
        <dbReference type="PROSITE" id="PS50112"/>
    </source>
</evidence>
<evidence type="ECO:0000256" key="1">
    <source>
        <dbReference type="ARBA" id="ARBA00001946"/>
    </source>
</evidence>
<dbReference type="SUPFAM" id="SSF55785">
    <property type="entry name" value="PYP-like sensor domain (PAS domain)"/>
    <property type="match status" value="1"/>
</dbReference>
<dbReference type="Proteomes" id="UP000305471">
    <property type="component" value="Unassembled WGS sequence"/>
</dbReference>
<dbReference type="InterPro" id="IPR000160">
    <property type="entry name" value="GGDEF_dom"/>
</dbReference>
<evidence type="ECO:0000313" key="8">
    <source>
        <dbReference type="Proteomes" id="UP000305471"/>
    </source>
</evidence>
<dbReference type="Gene3D" id="3.30.70.270">
    <property type="match status" value="1"/>
</dbReference>
<evidence type="ECO:0000259" key="5">
    <source>
        <dbReference type="PROSITE" id="PS50883"/>
    </source>
</evidence>
<keyword evidence="2" id="KW-0597">Phosphoprotein</keyword>
<accession>A0A4U0ZF42</accession>
<sequence>MGSRCEIVNDNTSPVILIVEDNLVEAIHVKNALVEASMQVLGIAKTESELYSLVSKQVPDLILMDIDLGGADSGIEIAKNITAKFHLPVVFSTSYCDDTTISNALEISPYGYLVKPYGVLSLTTTIQVALERKKIEKALASSNRRFAMASHIAKLGILEVDISTQSVVIESVENLFDFPRKMTISKFLSLFPQEKEAELIEAMNTKSNYLTTLQLKIDGQPTKWFQVVLSDVGWSDDYVQIGAIQDISVLQSTQSNLSVADKIVSEIKEGVLVCDAAGLIIKANKSLCDMLGTNAESLISTHINNVFPKARKHDPRPDYLIDGLRTELTIVSEERRFHLTMSVTSFDVDDGDTNFVAILTDVTELKSSESQLKYLAFTDALTGAGNRNFLNNIVDSFSESCEPCSIIFIDIDEFKLINDTHGHEVGDEILRACASRFKATLRDNDSVIRFGGDEFVIVTSITCHKLLSKMTSRLNSSLKKMFKTTSGDFHITASIGVASSTESMSSTELLKNADIAMFSAKQSGKNSIVTFSESLSKNIEYRLFIQQGLKTAIQSKQITAYFQPIIGAKGEILAVEALARWYIPSHGPISPDKFIPIAERTKHIHDIGLLMLDEVCFALKALKSWGFSDVKFNLNMSAVQLQNDGVVELLAERFAFHHINPKRIVIEITESTLQSAKAREVLTKIKALGVTVSIDDFGTGFSCISELADETYDAIKIDRSLLPDFPLRTKQEKRRALIIENVVSMCVKLGMPCTLEGLESSEQVSFAKKIGAKAMQGYYFTRPLNLVGLMEYLQTEHASTCPEIREHAEDE</sequence>
<dbReference type="CDD" id="cd00130">
    <property type="entry name" value="PAS"/>
    <property type="match status" value="1"/>
</dbReference>
<dbReference type="PANTHER" id="PTHR44757:SF2">
    <property type="entry name" value="BIOFILM ARCHITECTURE MAINTENANCE PROTEIN MBAA"/>
    <property type="match status" value="1"/>
</dbReference>
<name>A0A4U0ZF42_9ALTE</name>